<evidence type="ECO:0000259" key="2">
    <source>
        <dbReference type="PROSITE" id="PS50234"/>
    </source>
</evidence>
<dbReference type="Proteomes" id="UP000695022">
    <property type="component" value="Unplaced"/>
</dbReference>
<reference evidence="4" key="1">
    <citation type="submission" date="2025-08" db="UniProtKB">
        <authorList>
            <consortium name="RefSeq"/>
        </authorList>
    </citation>
    <scope>IDENTIFICATION</scope>
</reference>
<name>A0ABM1F258_PRICU</name>
<keyword evidence="1" id="KW-0732">Signal</keyword>
<dbReference type="InterPro" id="IPR050525">
    <property type="entry name" value="ECM_Assembly_Org"/>
</dbReference>
<proteinExistence type="predicted"/>
<dbReference type="InterPro" id="IPR002035">
    <property type="entry name" value="VWF_A"/>
</dbReference>
<dbReference type="RefSeq" id="XP_014678529.1">
    <property type="nucleotide sequence ID" value="XM_014823043.1"/>
</dbReference>
<dbReference type="Gene3D" id="3.40.50.410">
    <property type="entry name" value="von Willebrand factor, type A domain"/>
    <property type="match status" value="1"/>
</dbReference>
<sequence>MLHGATVLLLCLCLAPTGAGLYPSRRFLLDWNSLGRLHQNRQADDAVSNTATALKNNFLSSFSRRAPAAGGIATFAAARGIATFAAAGGATSSPSPVDVVLLLDSSGSVGSASFTTAKTVLKDICEFFDKENGISSPGIRVGGVVFSETGKTATKFNYLQDHTQNTLANVQAQILKIPFDNGGATATRIGLQLSYDMIKAYGRAGAKKSVFVLTDGQSNEGGNPCPKAADMKKDGIMIYVWSVGSNLGTSAKAELNCIATDPSHIFEINSFSSAAEVIRNLRNRFYTT</sequence>
<evidence type="ECO:0000313" key="3">
    <source>
        <dbReference type="Proteomes" id="UP000695022"/>
    </source>
</evidence>
<feature type="domain" description="VWFA" evidence="2">
    <location>
        <begin position="98"/>
        <end position="285"/>
    </location>
</feature>
<feature type="signal peptide" evidence="1">
    <location>
        <begin position="1"/>
        <end position="20"/>
    </location>
</feature>
<dbReference type="PANTHER" id="PTHR24020:SF20">
    <property type="entry name" value="PH DOMAIN-CONTAINING PROTEIN"/>
    <property type="match status" value="1"/>
</dbReference>
<organism evidence="3 4">
    <name type="scientific">Priapulus caudatus</name>
    <name type="common">Priapulid worm</name>
    <dbReference type="NCBI Taxonomy" id="37621"/>
    <lineage>
        <taxon>Eukaryota</taxon>
        <taxon>Metazoa</taxon>
        <taxon>Ecdysozoa</taxon>
        <taxon>Scalidophora</taxon>
        <taxon>Priapulida</taxon>
        <taxon>Priapulimorpha</taxon>
        <taxon>Priapulimorphida</taxon>
        <taxon>Priapulidae</taxon>
        <taxon>Priapulus</taxon>
    </lineage>
</organism>
<protein>
    <submittedName>
        <fullName evidence="4">Complement factor B-like</fullName>
    </submittedName>
</protein>
<dbReference type="GeneID" id="106818327"/>
<dbReference type="InterPro" id="IPR036465">
    <property type="entry name" value="vWFA_dom_sf"/>
</dbReference>
<dbReference type="CDD" id="cd01450">
    <property type="entry name" value="vWFA_subfamily_ECM"/>
    <property type="match status" value="1"/>
</dbReference>
<dbReference type="SMART" id="SM00327">
    <property type="entry name" value="VWA"/>
    <property type="match status" value="1"/>
</dbReference>
<dbReference type="PANTHER" id="PTHR24020">
    <property type="entry name" value="COLLAGEN ALPHA"/>
    <property type="match status" value="1"/>
</dbReference>
<evidence type="ECO:0000313" key="4">
    <source>
        <dbReference type="RefSeq" id="XP_014678529.1"/>
    </source>
</evidence>
<dbReference type="SUPFAM" id="SSF53300">
    <property type="entry name" value="vWA-like"/>
    <property type="match status" value="1"/>
</dbReference>
<accession>A0ABM1F258</accession>
<feature type="chain" id="PRO_5045821501" evidence="1">
    <location>
        <begin position="21"/>
        <end position="288"/>
    </location>
</feature>
<keyword evidence="3" id="KW-1185">Reference proteome</keyword>
<gene>
    <name evidence="4" type="primary">LOC106818327</name>
</gene>
<dbReference type="PROSITE" id="PS50234">
    <property type="entry name" value="VWFA"/>
    <property type="match status" value="1"/>
</dbReference>
<evidence type="ECO:0000256" key="1">
    <source>
        <dbReference type="SAM" id="SignalP"/>
    </source>
</evidence>
<dbReference type="PRINTS" id="PR00453">
    <property type="entry name" value="VWFADOMAIN"/>
</dbReference>
<dbReference type="Pfam" id="PF00092">
    <property type="entry name" value="VWA"/>
    <property type="match status" value="1"/>
</dbReference>